<dbReference type="Gene3D" id="3.90.230.10">
    <property type="entry name" value="Creatinase/methionine aminopeptidase superfamily"/>
    <property type="match status" value="1"/>
</dbReference>
<dbReference type="InterPro" id="IPR000994">
    <property type="entry name" value="Pept_M24"/>
</dbReference>
<proteinExistence type="predicted"/>
<dbReference type="InterPro" id="IPR029149">
    <property type="entry name" value="Creatin/AminoP/Spt16_N"/>
</dbReference>
<dbReference type="InterPro" id="IPR000587">
    <property type="entry name" value="Creatinase_N"/>
</dbReference>
<dbReference type="Pfam" id="PF00557">
    <property type="entry name" value="Peptidase_M24"/>
    <property type="match status" value="1"/>
</dbReference>
<evidence type="ECO:0000259" key="2">
    <source>
        <dbReference type="Pfam" id="PF01321"/>
    </source>
</evidence>
<organism evidence="3 4">
    <name type="scientific">Tistlia consotensis USBA 355</name>
    <dbReference type="NCBI Taxonomy" id="560819"/>
    <lineage>
        <taxon>Bacteria</taxon>
        <taxon>Pseudomonadati</taxon>
        <taxon>Pseudomonadota</taxon>
        <taxon>Alphaproteobacteria</taxon>
        <taxon>Rhodospirillales</taxon>
        <taxon>Rhodovibrionaceae</taxon>
        <taxon>Tistlia</taxon>
    </lineage>
</organism>
<name>A0A1Y6B9E8_9PROT</name>
<dbReference type="RefSeq" id="WP_085121229.1">
    <property type="nucleotide sequence ID" value="NZ_FWZX01000002.1"/>
</dbReference>
<reference evidence="3 4" key="1">
    <citation type="submission" date="2017-04" db="EMBL/GenBank/DDBJ databases">
        <authorList>
            <person name="Afonso C.L."/>
            <person name="Miller P.J."/>
            <person name="Scott M.A."/>
            <person name="Spackman E."/>
            <person name="Goraichik I."/>
            <person name="Dimitrov K.M."/>
            <person name="Suarez D.L."/>
            <person name="Swayne D.E."/>
        </authorList>
    </citation>
    <scope>NUCLEOTIDE SEQUENCE [LARGE SCALE GENOMIC DNA]</scope>
    <source>
        <strain evidence="3 4">USBA 355</strain>
    </source>
</reference>
<gene>
    <name evidence="3" type="ORF">SAMN05428998_102155</name>
</gene>
<dbReference type="CDD" id="cd01066">
    <property type="entry name" value="APP_MetAP"/>
    <property type="match status" value="1"/>
</dbReference>
<dbReference type="SUPFAM" id="SSF53092">
    <property type="entry name" value="Creatinase/prolidase N-terminal domain"/>
    <property type="match status" value="1"/>
</dbReference>
<keyword evidence="4" id="KW-1185">Reference proteome</keyword>
<evidence type="ECO:0000259" key="1">
    <source>
        <dbReference type="Pfam" id="PF00557"/>
    </source>
</evidence>
<dbReference type="Pfam" id="PF01321">
    <property type="entry name" value="Creatinase_N"/>
    <property type="match status" value="1"/>
</dbReference>
<protein>
    <submittedName>
        <fullName evidence="3">Xaa-Pro dipeptidase</fullName>
    </submittedName>
</protein>
<dbReference type="InterPro" id="IPR050659">
    <property type="entry name" value="Peptidase_M24B"/>
</dbReference>
<evidence type="ECO:0000313" key="4">
    <source>
        <dbReference type="Proteomes" id="UP000192917"/>
    </source>
</evidence>
<dbReference type="AlphaFoldDB" id="A0A1Y6B9E8"/>
<dbReference type="PANTHER" id="PTHR46112">
    <property type="entry name" value="AMINOPEPTIDASE"/>
    <property type="match status" value="1"/>
</dbReference>
<feature type="domain" description="Peptidase M24" evidence="1">
    <location>
        <begin position="164"/>
        <end position="349"/>
    </location>
</feature>
<feature type="domain" description="Creatinase N-terminal" evidence="2">
    <location>
        <begin position="20"/>
        <end position="152"/>
    </location>
</feature>
<dbReference type="InterPro" id="IPR036005">
    <property type="entry name" value="Creatinase/aminopeptidase-like"/>
</dbReference>
<dbReference type="SUPFAM" id="SSF55920">
    <property type="entry name" value="Creatinase/aminopeptidase"/>
    <property type="match status" value="1"/>
</dbReference>
<dbReference type="PANTHER" id="PTHR46112:SF3">
    <property type="entry name" value="AMINOPEPTIDASE YPDF"/>
    <property type="match status" value="1"/>
</dbReference>
<dbReference type="STRING" id="560819.SAMN05428998_102155"/>
<evidence type="ECO:0000313" key="3">
    <source>
        <dbReference type="EMBL" id="SME98302.1"/>
    </source>
</evidence>
<accession>A0A1Y6B9E8</accession>
<dbReference type="Gene3D" id="3.40.350.10">
    <property type="entry name" value="Creatinase/prolidase N-terminal domain"/>
    <property type="match status" value="1"/>
</dbReference>
<sequence>MTPDANPPALLFEPVEFAARLERLRAGMAERQVDLLVADQAEHLFHLTGYACSDTLYRACLVPHEGEPWIVLRDLDLEPCRQRSWLSQVIGYPDLADPLAEVARTIRRAGHGGARIGASFRSYAFTAWTRDRLAALLPQAEWVDLADLLEALPAVKSARELAYLEQAAAIADATMLSLAEAVTPGWTARDAAAFTAGEFLRRGADSGETGPIVRARGSHGFLHGHLAEEPLAPGDVLHVELVPRVKGYSARLMRPIAVGPADPALEAAAETLIALQDRQIEALRPGVEARAVDALLRRPLLESGLRTRFDNVSGYAIGYYGRTPRTSDFTYCFKPDSAWTLAENMTFHLYASAAGIAVSESVAVGPSGGRRLTRAPRRLLRAGGAAS</sequence>
<dbReference type="Proteomes" id="UP000192917">
    <property type="component" value="Unassembled WGS sequence"/>
</dbReference>
<dbReference type="EMBL" id="FWZX01000002">
    <property type="protein sequence ID" value="SME98302.1"/>
    <property type="molecule type" value="Genomic_DNA"/>
</dbReference>